<evidence type="ECO:0000313" key="1">
    <source>
        <dbReference type="EMBL" id="ETO58805.1"/>
    </source>
</evidence>
<dbReference type="AlphaFoldDB" id="A0A080YWP4"/>
<dbReference type="Proteomes" id="UP000028582">
    <property type="component" value="Unassembled WGS sequence"/>
</dbReference>
<reference evidence="1 2" key="1">
    <citation type="submission" date="2013-11" db="EMBL/GenBank/DDBJ databases">
        <title>The Genome Sequence of Phytophthora parasitica P1976.</title>
        <authorList>
            <consortium name="The Broad Institute Genomics Platform"/>
            <person name="Russ C."/>
            <person name="Tyler B."/>
            <person name="Panabieres F."/>
            <person name="Shan W."/>
            <person name="Tripathy S."/>
            <person name="Grunwald N."/>
            <person name="Machado M."/>
            <person name="Johnson C.S."/>
            <person name="Walker B."/>
            <person name="Young S."/>
            <person name="Zeng Q."/>
            <person name="Gargeya S."/>
            <person name="Fitzgerald M."/>
            <person name="Haas B."/>
            <person name="Abouelleil A."/>
            <person name="Allen A.W."/>
            <person name="Alvarado L."/>
            <person name="Arachchi H.M."/>
            <person name="Berlin A.M."/>
            <person name="Chapman S.B."/>
            <person name="Gainer-Dewar J."/>
            <person name="Goldberg J."/>
            <person name="Griggs A."/>
            <person name="Gujja S."/>
            <person name="Hansen M."/>
            <person name="Howarth C."/>
            <person name="Imamovic A."/>
            <person name="Ireland A."/>
            <person name="Larimer J."/>
            <person name="McCowan C."/>
            <person name="Murphy C."/>
            <person name="Pearson M."/>
            <person name="Poon T.W."/>
            <person name="Priest M."/>
            <person name="Roberts A."/>
            <person name="Saif S."/>
            <person name="Shea T."/>
            <person name="Sisk P."/>
            <person name="Sykes S."/>
            <person name="Wortman J."/>
            <person name="Nusbaum C."/>
            <person name="Birren B."/>
        </authorList>
    </citation>
    <scope>NUCLEOTIDE SEQUENCE [LARGE SCALE GENOMIC DNA]</scope>
    <source>
        <strain evidence="1 2">P1976</strain>
    </source>
</reference>
<accession>A0A080YWP4</accession>
<gene>
    <name evidence="1" type="ORF">F444_22811</name>
</gene>
<feature type="non-terminal residue" evidence="1">
    <location>
        <position position="85"/>
    </location>
</feature>
<sequence>MDTTAATVFAVVRANVAVALAAIADKRALANERKNISPFPTETLERVLKTPNIKWFNKVTQVAAAFITVSPSTAVRGRLVAWPGE</sequence>
<comment type="caution">
    <text evidence="1">The sequence shown here is derived from an EMBL/GenBank/DDBJ whole genome shotgun (WGS) entry which is preliminary data.</text>
</comment>
<protein>
    <submittedName>
        <fullName evidence="1">Uncharacterized protein</fullName>
    </submittedName>
</protein>
<proteinExistence type="predicted"/>
<organism evidence="1 2">
    <name type="scientific">Phytophthora nicotianae P1976</name>
    <dbReference type="NCBI Taxonomy" id="1317066"/>
    <lineage>
        <taxon>Eukaryota</taxon>
        <taxon>Sar</taxon>
        <taxon>Stramenopiles</taxon>
        <taxon>Oomycota</taxon>
        <taxon>Peronosporomycetes</taxon>
        <taxon>Peronosporales</taxon>
        <taxon>Peronosporaceae</taxon>
        <taxon>Phytophthora</taxon>
    </lineage>
</organism>
<name>A0A080YWP4_PHYNI</name>
<evidence type="ECO:0000313" key="2">
    <source>
        <dbReference type="Proteomes" id="UP000028582"/>
    </source>
</evidence>
<dbReference type="EMBL" id="ANJA01004752">
    <property type="protein sequence ID" value="ETO58805.1"/>
    <property type="molecule type" value="Genomic_DNA"/>
</dbReference>